<reference evidence="3" key="1">
    <citation type="submission" date="2021-02" db="EMBL/GenBank/DDBJ databases">
        <authorList>
            <person name="Dougan E. K."/>
            <person name="Rhodes N."/>
            <person name="Thang M."/>
            <person name="Chan C."/>
        </authorList>
    </citation>
    <scope>NUCLEOTIDE SEQUENCE</scope>
</reference>
<evidence type="ECO:0000313" key="4">
    <source>
        <dbReference type="Proteomes" id="UP000604046"/>
    </source>
</evidence>
<feature type="transmembrane region" description="Helical" evidence="1">
    <location>
        <begin position="249"/>
        <end position="268"/>
    </location>
</feature>
<sequence length="405" mass="43353">MAMALVAPAVQTQPIRLPPASSAASPLGAAPQCGSAALVGAFTAAFTMGFTRRMRGLQAGARELPAAPSELTKLYWEEYGAHLLLAITLTSACAMLSASTSPCLAGLAGALAVPIVIFQHDVRHLHHAGTTFEEKLSDVLVLVTGTCYGILPWSGVHVKHHAFTGSYQGAVVAPALRNGVPGMGDLDDLAGPLRHGNPFEPARRSSTLRALAAFLCILLTVSLFQGMFMLQSLVGPLQKDTRAANDRAVIYKGAALTMAHLCLGLYLLGPAAYMMYSIGMSACLTLLTAPVHDARGVSSDYSADGYYARQVAATANIAEHESPLIRYFMMGNDYHIEHHLWPRVPGMKKQQLSGYAKAFCAAQGLEYREVTLTEAWTHWADEAFRLAGQPYQPAPDFGSHRSSEK</sequence>
<dbReference type="PANTHER" id="PTHR19353:SF19">
    <property type="entry name" value="DELTA(5) FATTY ACID DESATURASE C-RELATED"/>
    <property type="match status" value="1"/>
</dbReference>
<keyword evidence="4" id="KW-1185">Reference proteome</keyword>
<organism evidence="3 4">
    <name type="scientific">Symbiodinium natans</name>
    <dbReference type="NCBI Taxonomy" id="878477"/>
    <lineage>
        <taxon>Eukaryota</taxon>
        <taxon>Sar</taxon>
        <taxon>Alveolata</taxon>
        <taxon>Dinophyceae</taxon>
        <taxon>Suessiales</taxon>
        <taxon>Symbiodiniaceae</taxon>
        <taxon>Symbiodinium</taxon>
    </lineage>
</organism>
<dbReference type="EMBL" id="CAJNDS010001791">
    <property type="protein sequence ID" value="CAE7280255.1"/>
    <property type="molecule type" value="Genomic_DNA"/>
</dbReference>
<gene>
    <name evidence="3" type="primary">des</name>
    <name evidence="3" type="ORF">SNAT2548_LOCUS14861</name>
</gene>
<dbReference type="InterPro" id="IPR005804">
    <property type="entry name" value="FA_desaturase_dom"/>
</dbReference>
<feature type="transmembrane region" description="Helical" evidence="1">
    <location>
        <begin position="210"/>
        <end position="229"/>
    </location>
</feature>
<feature type="domain" description="Fatty acid desaturase" evidence="2">
    <location>
        <begin position="103"/>
        <end position="370"/>
    </location>
</feature>
<dbReference type="PANTHER" id="PTHR19353">
    <property type="entry name" value="FATTY ACID DESATURASE 2"/>
    <property type="match status" value="1"/>
</dbReference>
<dbReference type="Pfam" id="PF00487">
    <property type="entry name" value="FA_desaturase"/>
    <property type="match status" value="1"/>
</dbReference>
<dbReference type="Proteomes" id="UP000604046">
    <property type="component" value="Unassembled WGS sequence"/>
</dbReference>
<keyword evidence="1" id="KW-0812">Transmembrane</keyword>
<dbReference type="AlphaFoldDB" id="A0A812N5K0"/>
<dbReference type="GO" id="GO:0008610">
    <property type="term" value="P:lipid biosynthetic process"/>
    <property type="evidence" value="ECO:0007669"/>
    <property type="project" value="UniProtKB-ARBA"/>
</dbReference>
<evidence type="ECO:0000256" key="1">
    <source>
        <dbReference type="SAM" id="Phobius"/>
    </source>
</evidence>
<proteinExistence type="predicted"/>
<evidence type="ECO:0000313" key="3">
    <source>
        <dbReference type="EMBL" id="CAE7280255.1"/>
    </source>
</evidence>
<keyword evidence="1" id="KW-0472">Membrane</keyword>
<protein>
    <submittedName>
        <fullName evidence="3">Des protein</fullName>
    </submittedName>
</protein>
<dbReference type="OrthoDB" id="10394837at2759"/>
<keyword evidence="1" id="KW-1133">Transmembrane helix</keyword>
<dbReference type="GO" id="GO:0016020">
    <property type="term" value="C:membrane"/>
    <property type="evidence" value="ECO:0007669"/>
    <property type="project" value="TreeGrafter"/>
</dbReference>
<comment type="caution">
    <text evidence="3">The sequence shown here is derived from an EMBL/GenBank/DDBJ whole genome shotgun (WGS) entry which is preliminary data.</text>
</comment>
<evidence type="ECO:0000259" key="2">
    <source>
        <dbReference type="Pfam" id="PF00487"/>
    </source>
</evidence>
<dbReference type="InterPro" id="IPR012171">
    <property type="entry name" value="Fatty_acid_desaturase"/>
</dbReference>
<name>A0A812N5K0_9DINO</name>
<accession>A0A812N5K0</accession>
<dbReference type="GO" id="GO:0016717">
    <property type="term" value="F:oxidoreductase activity, acting on paired donors, with oxidation of a pair of donors resulting in the reduction of molecular oxygen to two molecules of water"/>
    <property type="evidence" value="ECO:0007669"/>
    <property type="project" value="TreeGrafter"/>
</dbReference>
<feature type="transmembrane region" description="Helical" evidence="1">
    <location>
        <begin position="34"/>
        <end position="51"/>
    </location>
</feature>